<dbReference type="Proteomes" id="UP001234989">
    <property type="component" value="Chromosome 8"/>
</dbReference>
<accession>A0AAF0U8M9</accession>
<keyword evidence="2" id="KW-1185">Reference proteome</keyword>
<gene>
    <name evidence="1" type="ORF">MTR67_034928</name>
</gene>
<evidence type="ECO:0000313" key="2">
    <source>
        <dbReference type="Proteomes" id="UP001234989"/>
    </source>
</evidence>
<name>A0AAF0U8M9_SOLVR</name>
<dbReference type="EMBL" id="CP133619">
    <property type="protein sequence ID" value="WMV41543.1"/>
    <property type="molecule type" value="Genomic_DNA"/>
</dbReference>
<protein>
    <submittedName>
        <fullName evidence="1">Uncharacterized protein</fullName>
    </submittedName>
</protein>
<organism evidence="1 2">
    <name type="scientific">Solanum verrucosum</name>
    <dbReference type="NCBI Taxonomy" id="315347"/>
    <lineage>
        <taxon>Eukaryota</taxon>
        <taxon>Viridiplantae</taxon>
        <taxon>Streptophyta</taxon>
        <taxon>Embryophyta</taxon>
        <taxon>Tracheophyta</taxon>
        <taxon>Spermatophyta</taxon>
        <taxon>Magnoliopsida</taxon>
        <taxon>eudicotyledons</taxon>
        <taxon>Gunneridae</taxon>
        <taxon>Pentapetalae</taxon>
        <taxon>asterids</taxon>
        <taxon>lamiids</taxon>
        <taxon>Solanales</taxon>
        <taxon>Solanaceae</taxon>
        <taxon>Solanoideae</taxon>
        <taxon>Solaneae</taxon>
        <taxon>Solanum</taxon>
    </lineage>
</organism>
<sequence length="12" mass="1503">MTRHTYLFSTMD</sequence>
<evidence type="ECO:0000313" key="1">
    <source>
        <dbReference type="EMBL" id="WMV41543.1"/>
    </source>
</evidence>
<proteinExistence type="predicted"/>
<reference evidence="1" key="1">
    <citation type="submission" date="2023-08" db="EMBL/GenBank/DDBJ databases">
        <title>A de novo genome assembly of Solanum verrucosum Schlechtendal, a Mexican diploid species geographically isolated from the other diploid A-genome species in potato relatives.</title>
        <authorList>
            <person name="Hosaka K."/>
        </authorList>
    </citation>
    <scope>NUCLEOTIDE SEQUENCE</scope>
    <source>
        <tissue evidence="1">Young leaves</tissue>
    </source>
</reference>